<sequence length="357" mass="39398">MQRWNQHSRVNLAELKTQIVKRIGAEKTKLYFYHLNKFLNLKLSKVELNKLCFRVLGRENIPLHNQFICSILKNACNAKTAPPSSIDKEVPICTSDGSHTFPNGKADFASPQSTTEGDNVALEDGIQKSVQHHQILLDAEREGSIFTKLPQGKQSTDGSVSIQSKEESEVSLVEDGKEVFTKSSLVAPLGIPFCSPSVGGARKPLPLASNSRCASSYDTGGLLDLPSLRERMQQIATSQGLEGVSVDSVNLLSSGLDGHLKGLIKSCIELVGTRRRCDLITKNSCKHNSNGKLVNGFFSGHHMPLQNSSRHIDGMQEQKPHFSISLQDFKIAMELNPQQLGEDWPLLLEKIMHAFEE</sequence>
<proteinExistence type="predicted"/>
<dbReference type="Pfam" id="PF12767">
    <property type="entry name" value="SAGA-Tad1"/>
    <property type="match status" value="1"/>
</dbReference>
<dbReference type="AlphaFoldDB" id="B9RGR7"/>
<reference evidence="2" key="1">
    <citation type="journal article" date="2010" name="Nat. Biotechnol.">
        <title>Draft genome sequence of the oilseed species Ricinus communis.</title>
        <authorList>
            <person name="Chan A.P."/>
            <person name="Crabtree J."/>
            <person name="Zhao Q."/>
            <person name="Lorenzi H."/>
            <person name="Orvis J."/>
            <person name="Puiu D."/>
            <person name="Melake-Berhan A."/>
            <person name="Jones K.M."/>
            <person name="Redman J."/>
            <person name="Chen G."/>
            <person name="Cahoon E.B."/>
            <person name="Gedil M."/>
            <person name="Stanke M."/>
            <person name="Haas B.J."/>
            <person name="Wortman J.R."/>
            <person name="Fraser-Liggett C.M."/>
            <person name="Ravel J."/>
            <person name="Rabinowicz P.D."/>
        </authorList>
    </citation>
    <scope>NUCLEOTIDE SEQUENCE [LARGE SCALE GENOMIC DNA]</scope>
    <source>
        <strain evidence="2">cv. Hale</strain>
    </source>
</reference>
<dbReference type="eggNOG" id="ENOG502QTUY">
    <property type="taxonomic scope" value="Eukaryota"/>
</dbReference>
<dbReference type="InterPro" id="IPR024738">
    <property type="entry name" value="Hfi1/Tada1"/>
</dbReference>
<dbReference type="EMBL" id="EQ973778">
    <property type="protein sequence ID" value="EEF49279.1"/>
    <property type="molecule type" value="Genomic_DNA"/>
</dbReference>
<accession>B9RGR7</accession>
<dbReference type="GO" id="GO:0006357">
    <property type="term" value="P:regulation of transcription by RNA polymerase II"/>
    <property type="evidence" value="ECO:0000318"/>
    <property type="project" value="GO_Central"/>
</dbReference>
<protein>
    <recommendedName>
        <fullName evidence="3">Transcriptional coactivator Hfi1/Transcriptional adapter 1</fullName>
    </recommendedName>
</protein>
<dbReference type="PANTHER" id="PTHR21277:SF37">
    <property type="entry name" value="TRANSCRIPTIONAL COACTIVATOR HFI1_TRANSCRIPTIONAL ADAPTER 1"/>
    <property type="match status" value="1"/>
</dbReference>
<evidence type="ECO:0000313" key="2">
    <source>
        <dbReference type="Proteomes" id="UP000008311"/>
    </source>
</evidence>
<keyword evidence="2" id="KW-1185">Reference proteome</keyword>
<dbReference type="PANTHER" id="PTHR21277">
    <property type="entry name" value="TRANSCRIPTIONAL ADAPTER 1"/>
    <property type="match status" value="1"/>
</dbReference>
<dbReference type="OrthoDB" id="10264870at2759"/>
<evidence type="ECO:0000313" key="1">
    <source>
        <dbReference type="EMBL" id="EEF49279.1"/>
    </source>
</evidence>
<dbReference type="KEGG" id="rcu:8280296"/>
<dbReference type="GO" id="GO:0003713">
    <property type="term" value="F:transcription coactivator activity"/>
    <property type="evidence" value="ECO:0000318"/>
    <property type="project" value="GO_Central"/>
</dbReference>
<name>B9RGR7_RICCO</name>
<dbReference type="STRING" id="3988.B9RGR7"/>
<dbReference type="Proteomes" id="UP000008311">
    <property type="component" value="Unassembled WGS sequence"/>
</dbReference>
<gene>
    <name evidence="1" type="ORF">RCOM_1443220</name>
</gene>
<dbReference type="GO" id="GO:0000124">
    <property type="term" value="C:SAGA complex"/>
    <property type="evidence" value="ECO:0000318"/>
    <property type="project" value="GO_Central"/>
</dbReference>
<dbReference type="CDD" id="cd22933">
    <property type="entry name" value="HFD_HFI1"/>
    <property type="match status" value="1"/>
</dbReference>
<organism evidence="1 2">
    <name type="scientific">Ricinus communis</name>
    <name type="common">Castor bean</name>
    <dbReference type="NCBI Taxonomy" id="3988"/>
    <lineage>
        <taxon>Eukaryota</taxon>
        <taxon>Viridiplantae</taxon>
        <taxon>Streptophyta</taxon>
        <taxon>Embryophyta</taxon>
        <taxon>Tracheophyta</taxon>
        <taxon>Spermatophyta</taxon>
        <taxon>Magnoliopsida</taxon>
        <taxon>eudicotyledons</taxon>
        <taxon>Gunneridae</taxon>
        <taxon>Pentapetalae</taxon>
        <taxon>rosids</taxon>
        <taxon>fabids</taxon>
        <taxon>Malpighiales</taxon>
        <taxon>Euphorbiaceae</taxon>
        <taxon>Acalyphoideae</taxon>
        <taxon>Acalypheae</taxon>
        <taxon>Ricinus</taxon>
    </lineage>
</organism>
<evidence type="ECO:0008006" key="3">
    <source>
        <dbReference type="Google" id="ProtNLM"/>
    </source>
</evidence>
<dbReference type="InParanoid" id="B9RGR7"/>